<dbReference type="InterPro" id="IPR036388">
    <property type="entry name" value="WH-like_DNA-bd_sf"/>
</dbReference>
<dbReference type="Pfam" id="PF09339">
    <property type="entry name" value="HTH_IclR"/>
    <property type="match status" value="1"/>
</dbReference>
<dbReference type="SUPFAM" id="SSF55781">
    <property type="entry name" value="GAF domain-like"/>
    <property type="match status" value="1"/>
</dbReference>
<dbReference type="PANTHER" id="PTHR30136:SF33">
    <property type="entry name" value="TRANSCRIPTIONAL REGULATORY PROTEIN"/>
    <property type="match status" value="1"/>
</dbReference>
<dbReference type="SUPFAM" id="SSF46785">
    <property type="entry name" value="Winged helix' DNA-binding domain"/>
    <property type="match status" value="1"/>
</dbReference>
<dbReference type="Pfam" id="PF01614">
    <property type="entry name" value="IclR_C"/>
    <property type="match status" value="1"/>
</dbReference>
<dbReference type="InterPro" id="IPR029016">
    <property type="entry name" value="GAF-like_dom_sf"/>
</dbReference>
<dbReference type="OrthoDB" id="9807558at2"/>
<evidence type="ECO:0000313" key="6">
    <source>
        <dbReference type="EMBL" id="TYT27331.1"/>
    </source>
</evidence>
<gene>
    <name evidence="6" type="ORF">FZO89_14290</name>
</gene>
<dbReference type="Gene3D" id="1.10.10.10">
    <property type="entry name" value="Winged helix-like DNA-binding domain superfamily/Winged helix DNA-binding domain"/>
    <property type="match status" value="1"/>
</dbReference>
<evidence type="ECO:0000259" key="4">
    <source>
        <dbReference type="PROSITE" id="PS51077"/>
    </source>
</evidence>
<evidence type="ECO:0000256" key="3">
    <source>
        <dbReference type="ARBA" id="ARBA00023163"/>
    </source>
</evidence>
<dbReference type="InterPro" id="IPR005471">
    <property type="entry name" value="Tscrpt_reg_IclR_N"/>
</dbReference>
<keyword evidence="1" id="KW-0805">Transcription regulation</keyword>
<dbReference type="GO" id="GO:0003677">
    <property type="term" value="F:DNA binding"/>
    <property type="evidence" value="ECO:0007669"/>
    <property type="project" value="UniProtKB-KW"/>
</dbReference>
<dbReference type="GO" id="GO:0045892">
    <property type="term" value="P:negative regulation of DNA-templated transcription"/>
    <property type="evidence" value="ECO:0007669"/>
    <property type="project" value="TreeGrafter"/>
</dbReference>
<keyword evidence="3" id="KW-0804">Transcription</keyword>
<evidence type="ECO:0000313" key="7">
    <source>
        <dbReference type="Proteomes" id="UP000324973"/>
    </source>
</evidence>
<keyword evidence="7" id="KW-1185">Reference proteome</keyword>
<dbReference type="PROSITE" id="PS51077">
    <property type="entry name" value="HTH_ICLR"/>
    <property type="match status" value="1"/>
</dbReference>
<dbReference type="PROSITE" id="PS51078">
    <property type="entry name" value="ICLR_ED"/>
    <property type="match status" value="1"/>
</dbReference>
<accession>A0A5D4XV22</accession>
<dbReference type="PANTHER" id="PTHR30136">
    <property type="entry name" value="HELIX-TURN-HELIX TRANSCRIPTIONAL REGULATOR, ICLR FAMILY"/>
    <property type="match status" value="1"/>
</dbReference>
<dbReference type="RefSeq" id="WP_149103882.1">
    <property type="nucleotide sequence ID" value="NZ_VTFT01000001.1"/>
</dbReference>
<proteinExistence type="predicted"/>
<dbReference type="GO" id="GO:0003700">
    <property type="term" value="F:DNA-binding transcription factor activity"/>
    <property type="evidence" value="ECO:0007669"/>
    <property type="project" value="TreeGrafter"/>
</dbReference>
<dbReference type="InterPro" id="IPR036390">
    <property type="entry name" value="WH_DNA-bd_sf"/>
</dbReference>
<dbReference type="EMBL" id="VTFT01000001">
    <property type="protein sequence ID" value="TYT27331.1"/>
    <property type="molecule type" value="Genomic_DNA"/>
</dbReference>
<dbReference type="InterPro" id="IPR014757">
    <property type="entry name" value="Tscrpt_reg_IclR_C"/>
</dbReference>
<dbReference type="InterPro" id="IPR050707">
    <property type="entry name" value="HTH_MetabolicPath_Reg"/>
</dbReference>
<evidence type="ECO:0000256" key="2">
    <source>
        <dbReference type="ARBA" id="ARBA00023125"/>
    </source>
</evidence>
<name>A0A5D4XV22_9GAMM</name>
<sequence length="277" mass="30827">MGNPRRDIQTLGTDADGRNPQLVNSVVRAFSILRCFERTRGTPENRYLGNQDIARRTKLPKATVSRLTQTLAALGYLEYSPTLEKYALGPAVLGLGHAYMAGHDVVDTALPLMQELADYTQAAVMLAVPEGLRMLLLAVCQGDETFNLRLEKGARVPHGTTALGRADLAARPREVFEQRLAELERTSTREAWPGIRAGIERARQDYETYGFVFSLGDWNPDVFAVGVPMVSADRTRHFAFNISGRVSVMTREKLVQDFGPKLVALRNRVYEATEGRF</sequence>
<keyword evidence="2" id="KW-0238">DNA-binding</keyword>
<feature type="domain" description="IclR-ED" evidence="5">
    <location>
        <begin position="91"/>
        <end position="275"/>
    </location>
</feature>
<evidence type="ECO:0000256" key="1">
    <source>
        <dbReference type="ARBA" id="ARBA00023015"/>
    </source>
</evidence>
<dbReference type="Proteomes" id="UP000324973">
    <property type="component" value="Unassembled WGS sequence"/>
</dbReference>
<feature type="domain" description="HTH iclR-type" evidence="4">
    <location>
        <begin position="23"/>
        <end position="90"/>
    </location>
</feature>
<evidence type="ECO:0000259" key="5">
    <source>
        <dbReference type="PROSITE" id="PS51078"/>
    </source>
</evidence>
<dbReference type="Gene3D" id="3.30.450.40">
    <property type="match status" value="1"/>
</dbReference>
<organism evidence="6 7">
    <name type="scientific">Luteimonas viscosa</name>
    <dbReference type="NCBI Taxonomy" id="1132694"/>
    <lineage>
        <taxon>Bacteria</taxon>
        <taxon>Pseudomonadati</taxon>
        <taxon>Pseudomonadota</taxon>
        <taxon>Gammaproteobacteria</taxon>
        <taxon>Lysobacterales</taxon>
        <taxon>Lysobacteraceae</taxon>
        <taxon>Luteimonas</taxon>
    </lineage>
</organism>
<dbReference type="SMART" id="SM00346">
    <property type="entry name" value="HTH_ICLR"/>
    <property type="match status" value="1"/>
</dbReference>
<dbReference type="AlphaFoldDB" id="A0A5D4XV22"/>
<reference evidence="6 7" key="1">
    <citation type="submission" date="2019-08" db="EMBL/GenBank/DDBJ databases">
        <title>Luteimonas viscosus sp. nov., isolated from soil of a sunflower field.</title>
        <authorList>
            <person name="Jianli Z."/>
            <person name="Ying Z."/>
        </authorList>
    </citation>
    <scope>NUCLEOTIDE SEQUENCE [LARGE SCALE GENOMIC DNA]</scope>
    <source>
        <strain evidence="6 7">XBU10</strain>
    </source>
</reference>
<comment type="caution">
    <text evidence="6">The sequence shown here is derived from an EMBL/GenBank/DDBJ whole genome shotgun (WGS) entry which is preliminary data.</text>
</comment>
<protein>
    <submittedName>
        <fullName evidence="6">IclR family transcriptional regulator</fullName>
    </submittedName>
</protein>